<dbReference type="PANTHER" id="PTHR30535">
    <property type="entry name" value="VITAMIN B12-BINDING PROTEIN"/>
    <property type="match status" value="1"/>
</dbReference>
<dbReference type="InterPro" id="IPR002491">
    <property type="entry name" value="ABC_transptr_periplasmic_BD"/>
</dbReference>
<dbReference type="Pfam" id="PF01497">
    <property type="entry name" value="Peripla_BP_2"/>
    <property type="match status" value="1"/>
</dbReference>
<proteinExistence type="predicted"/>
<dbReference type="PANTHER" id="PTHR30535:SF34">
    <property type="entry name" value="MOLYBDATE-BINDING PROTEIN MOLA"/>
    <property type="match status" value="1"/>
</dbReference>
<dbReference type="EMBL" id="BAQD01000010">
    <property type="protein sequence ID" value="GBQ06251.1"/>
    <property type="molecule type" value="Genomic_DNA"/>
</dbReference>
<sequence>MHAIGAVSVLAGGCVALSPSSHAKDITDITGHVVSIPDHPQRLVLGEGRLIYALEPLEKEHLFDRVVGWQGEFRDADAQNYEQMRHAFPKADQVAVIGRSSADTISPEKLLDLHPDVAIFSTTGHGPGQSGDVTERLKAAHIPVVFVDFREDPVKTTVPSMRILGEVLGREEEAKAYTDFYEQRLKAIQSVVDKIPENKRPRVFIDMLAGARQSCCHTAGHGNMGAFIEAAGGRNVADGLLPGYLGEVSAEKLIALDPDILLLDGTRGPVRSGPGLKMGSQVTAEQAKASLNSLLEAPEISGLRAVQTGRTYGIWHTFYDSPFNILAVEVMAKWFYPELFPQLDPEADRRELQSRFTNLPVSGTYWIKADVH</sequence>
<accession>A0ABQ0NY09</accession>
<keyword evidence="3" id="KW-1185">Reference proteome</keyword>
<comment type="caution">
    <text evidence="2">The sequence shown here is derived from an EMBL/GenBank/DDBJ whole genome shotgun (WGS) entry which is preliminary data.</text>
</comment>
<feature type="domain" description="Fe/B12 periplasmic-binding" evidence="1">
    <location>
        <begin position="42"/>
        <end position="343"/>
    </location>
</feature>
<evidence type="ECO:0000313" key="3">
    <source>
        <dbReference type="Proteomes" id="UP001062901"/>
    </source>
</evidence>
<organism evidence="2 3">
    <name type="scientific">Saccharibacter floricola DSM 15669</name>
    <dbReference type="NCBI Taxonomy" id="1123227"/>
    <lineage>
        <taxon>Bacteria</taxon>
        <taxon>Pseudomonadati</taxon>
        <taxon>Pseudomonadota</taxon>
        <taxon>Alphaproteobacteria</taxon>
        <taxon>Acetobacterales</taxon>
        <taxon>Acetobacteraceae</taxon>
        <taxon>Saccharibacter</taxon>
    </lineage>
</organism>
<name>A0ABQ0NY09_9PROT</name>
<dbReference type="PROSITE" id="PS50983">
    <property type="entry name" value="FE_B12_PBP"/>
    <property type="match status" value="1"/>
</dbReference>
<evidence type="ECO:0000259" key="1">
    <source>
        <dbReference type="PROSITE" id="PS50983"/>
    </source>
</evidence>
<protein>
    <submittedName>
        <fullName evidence="2">Fe3+-hydroxamate ABC transporter substrate-binding periplasmic protein</fullName>
    </submittedName>
</protein>
<reference evidence="2" key="1">
    <citation type="submission" date="2013-04" db="EMBL/GenBank/DDBJ databases">
        <title>The genome sequencing project of 58 acetic acid bacteria.</title>
        <authorList>
            <person name="Okamoto-Kainuma A."/>
            <person name="Ishikawa M."/>
            <person name="Umino S."/>
            <person name="Koizumi Y."/>
            <person name="Shiwa Y."/>
            <person name="Yoshikawa H."/>
            <person name="Matsutani M."/>
            <person name="Matsushita K."/>
        </authorList>
    </citation>
    <scope>NUCLEOTIDE SEQUENCE</scope>
    <source>
        <strain evidence="2">DSM 15669</strain>
    </source>
</reference>
<dbReference type="Gene3D" id="3.40.50.1980">
    <property type="entry name" value="Nitrogenase molybdenum iron protein domain"/>
    <property type="match status" value="2"/>
</dbReference>
<dbReference type="InterPro" id="IPR050902">
    <property type="entry name" value="ABC_Transporter_SBP"/>
</dbReference>
<dbReference type="Proteomes" id="UP001062901">
    <property type="component" value="Unassembled WGS sequence"/>
</dbReference>
<gene>
    <name evidence="2" type="ORF">AA15669_0850</name>
</gene>
<evidence type="ECO:0000313" key="2">
    <source>
        <dbReference type="EMBL" id="GBQ06251.1"/>
    </source>
</evidence>
<dbReference type="SUPFAM" id="SSF53807">
    <property type="entry name" value="Helical backbone' metal receptor"/>
    <property type="match status" value="1"/>
</dbReference>